<dbReference type="PRINTS" id="PR00080">
    <property type="entry name" value="SDRFAMILY"/>
</dbReference>
<evidence type="ECO:0000313" key="3">
    <source>
        <dbReference type="EMBL" id="SAY42079.1"/>
    </source>
</evidence>
<dbReference type="Pfam" id="PF13561">
    <property type="entry name" value="adh_short_C2"/>
    <property type="match status" value="1"/>
</dbReference>
<dbReference type="GO" id="GO:0004316">
    <property type="term" value="F:3-oxoacyl-[acyl-carrier-protein] reductase (NADPH) activity"/>
    <property type="evidence" value="ECO:0007669"/>
    <property type="project" value="UniProtKB-EC"/>
</dbReference>
<dbReference type="Gene3D" id="3.40.50.720">
    <property type="entry name" value="NAD(P)-binding Rossmann-like Domain"/>
    <property type="match status" value="1"/>
</dbReference>
<dbReference type="AlphaFoldDB" id="A0A1C3HAL3"/>
<reference evidence="3" key="1">
    <citation type="submission" date="2016-05" db="EMBL/GenBank/DDBJ databases">
        <authorList>
            <person name="Cock P.J.A."/>
            <person name="Cock P.J.A."/>
        </authorList>
    </citation>
    <scope>NUCLEOTIDE SEQUENCE</scope>
    <source>
        <strain evidence="3">PWN146_assembly</strain>
    </source>
</reference>
<accession>A0A1C3HAL3</accession>
<dbReference type="SUPFAM" id="SSF51735">
    <property type="entry name" value="NAD(P)-binding Rossmann-fold domains"/>
    <property type="match status" value="1"/>
</dbReference>
<organism evidence="3">
    <name type="scientific">Serratia marcescens</name>
    <dbReference type="NCBI Taxonomy" id="615"/>
    <lineage>
        <taxon>Bacteria</taxon>
        <taxon>Pseudomonadati</taxon>
        <taxon>Pseudomonadota</taxon>
        <taxon>Gammaproteobacteria</taxon>
        <taxon>Enterobacterales</taxon>
        <taxon>Yersiniaceae</taxon>
        <taxon>Serratia</taxon>
    </lineage>
</organism>
<evidence type="ECO:0000256" key="1">
    <source>
        <dbReference type="ARBA" id="ARBA00006484"/>
    </source>
</evidence>
<gene>
    <name evidence="3" type="primary">fabG_1</name>
    <name evidence="3" type="ORF">PWN146_00757</name>
</gene>
<dbReference type="InterPro" id="IPR036291">
    <property type="entry name" value="NAD(P)-bd_dom_sf"/>
</dbReference>
<comment type="similarity">
    <text evidence="1">Belongs to the short-chain dehydrogenases/reductases (SDR) family.</text>
</comment>
<proteinExistence type="inferred from homology"/>
<keyword evidence="2 3" id="KW-0560">Oxidoreductase</keyword>
<dbReference type="InterPro" id="IPR002347">
    <property type="entry name" value="SDR_fam"/>
</dbReference>
<dbReference type="PRINTS" id="PR00081">
    <property type="entry name" value="GDHRDH"/>
</dbReference>
<dbReference type="PANTHER" id="PTHR24321:SF8">
    <property type="entry name" value="ESTRADIOL 17-BETA-DEHYDROGENASE 8-RELATED"/>
    <property type="match status" value="1"/>
</dbReference>
<dbReference type="EMBL" id="LT575490">
    <property type="protein sequence ID" value="SAY42079.1"/>
    <property type="molecule type" value="Genomic_DNA"/>
</dbReference>
<dbReference type="PANTHER" id="PTHR24321">
    <property type="entry name" value="DEHYDROGENASES, SHORT CHAIN"/>
    <property type="match status" value="1"/>
</dbReference>
<dbReference type="FunFam" id="3.40.50.720:FF:000084">
    <property type="entry name" value="Short-chain dehydrogenase reductase"/>
    <property type="match status" value="1"/>
</dbReference>
<protein>
    <submittedName>
        <fullName evidence="3">3-oxoacyl-[acyl-carrier-protein] reductase FabG</fullName>
        <ecNumber evidence="3">1.1.1.100</ecNumber>
    </submittedName>
</protein>
<dbReference type="PROSITE" id="PS00061">
    <property type="entry name" value="ADH_SHORT"/>
    <property type="match status" value="1"/>
</dbReference>
<evidence type="ECO:0000256" key="2">
    <source>
        <dbReference type="ARBA" id="ARBA00023002"/>
    </source>
</evidence>
<dbReference type="EC" id="1.1.1.100" evidence="3"/>
<dbReference type="InterPro" id="IPR020904">
    <property type="entry name" value="Sc_DH/Rdtase_CS"/>
</dbReference>
<name>A0A1C3HAL3_SERMA</name>
<sequence>MQDFKHRVALVTGASTGIGEAIAAELFRRGATVVMTGRHAAPLAAAAARLDPDGRRVMTLRMDVRDAPSVQQGIEETVRRCGALHLLVNNAGITGPHEVGIDRYAVDDWHEVIATCLSGTFFGMKYGLPAIVAGGGGAVVNLSSANGVVGIAGIAPYTAAKHGVLGLTRSAALEFATRGVRVNAVGPGYVDTPAMGALPASARAQMAASHPLGRMATREEVAKTVAFLLSDDSSFTTGAFYSIDGGYTAR</sequence>